<dbReference type="Proteomes" id="UP001283361">
    <property type="component" value="Unassembled WGS sequence"/>
</dbReference>
<sequence length="102" mass="11043">MNKVYVRDGVGKGREKDRRRRMGRSLDDASLPTAHYASHCSPLFPITAVVEASLISQGHPTAATIASILTTGNHRGSANLIRTPDSSYNSFHPNNWQSPGLG</sequence>
<reference evidence="2" key="1">
    <citation type="journal article" date="2023" name="G3 (Bethesda)">
        <title>A reference genome for the long-term kleptoplast-retaining sea slug Elysia crispata morphotype clarki.</title>
        <authorList>
            <person name="Eastman K.E."/>
            <person name="Pendleton A.L."/>
            <person name="Shaikh M.A."/>
            <person name="Suttiyut T."/>
            <person name="Ogas R."/>
            <person name="Tomko P."/>
            <person name="Gavelis G."/>
            <person name="Widhalm J.R."/>
            <person name="Wisecaver J.H."/>
        </authorList>
    </citation>
    <scope>NUCLEOTIDE SEQUENCE</scope>
    <source>
        <strain evidence="2">ECLA1</strain>
    </source>
</reference>
<gene>
    <name evidence="2" type="ORF">RRG08_034145</name>
</gene>
<proteinExistence type="predicted"/>
<name>A0AAE0ZKI4_9GAST</name>
<accession>A0AAE0ZKI4</accession>
<feature type="region of interest" description="Disordered" evidence="1">
    <location>
        <begin position="1"/>
        <end position="29"/>
    </location>
</feature>
<feature type="compositionally biased region" description="Polar residues" evidence="1">
    <location>
        <begin position="84"/>
        <end position="102"/>
    </location>
</feature>
<keyword evidence="3" id="KW-1185">Reference proteome</keyword>
<protein>
    <submittedName>
        <fullName evidence="2">Uncharacterized protein</fullName>
    </submittedName>
</protein>
<evidence type="ECO:0000256" key="1">
    <source>
        <dbReference type="SAM" id="MobiDB-lite"/>
    </source>
</evidence>
<feature type="region of interest" description="Disordered" evidence="1">
    <location>
        <begin position="74"/>
        <end position="102"/>
    </location>
</feature>
<comment type="caution">
    <text evidence="2">The sequence shown here is derived from an EMBL/GenBank/DDBJ whole genome shotgun (WGS) entry which is preliminary data.</text>
</comment>
<organism evidence="2 3">
    <name type="scientific">Elysia crispata</name>
    <name type="common">lettuce slug</name>
    <dbReference type="NCBI Taxonomy" id="231223"/>
    <lineage>
        <taxon>Eukaryota</taxon>
        <taxon>Metazoa</taxon>
        <taxon>Spiralia</taxon>
        <taxon>Lophotrochozoa</taxon>
        <taxon>Mollusca</taxon>
        <taxon>Gastropoda</taxon>
        <taxon>Heterobranchia</taxon>
        <taxon>Euthyneura</taxon>
        <taxon>Panpulmonata</taxon>
        <taxon>Sacoglossa</taxon>
        <taxon>Placobranchoidea</taxon>
        <taxon>Plakobranchidae</taxon>
        <taxon>Elysia</taxon>
    </lineage>
</organism>
<evidence type="ECO:0000313" key="2">
    <source>
        <dbReference type="EMBL" id="KAK3771129.1"/>
    </source>
</evidence>
<feature type="compositionally biased region" description="Basic and acidic residues" evidence="1">
    <location>
        <begin position="1"/>
        <end position="16"/>
    </location>
</feature>
<evidence type="ECO:0000313" key="3">
    <source>
        <dbReference type="Proteomes" id="UP001283361"/>
    </source>
</evidence>
<dbReference type="AlphaFoldDB" id="A0AAE0ZKI4"/>
<dbReference type="EMBL" id="JAWDGP010003771">
    <property type="protein sequence ID" value="KAK3771129.1"/>
    <property type="molecule type" value="Genomic_DNA"/>
</dbReference>